<dbReference type="SUPFAM" id="SSF53448">
    <property type="entry name" value="Nucleotide-diphospho-sugar transferases"/>
    <property type="match status" value="1"/>
</dbReference>
<keyword evidence="5" id="KW-1185">Reference proteome</keyword>
<keyword evidence="1" id="KW-0328">Glycosyltransferase</keyword>
<evidence type="ECO:0000256" key="1">
    <source>
        <dbReference type="ARBA" id="ARBA00022676"/>
    </source>
</evidence>
<organism evidence="4 5">
    <name type="scientific">Carnobacterium inhibens</name>
    <dbReference type="NCBI Taxonomy" id="147709"/>
    <lineage>
        <taxon>Bacteria</taxon>
        <taxon>Bacillati</taxon>
        <taxon>Bacillota</taxon>
        <taxon>Bacilli</taxon>
        <taxon>Lactobacillales</taxon>
        <taxon>Carnobacteriaceae</taxon>
        <taxon>Carnobacterium</taxon>
    </lineage>
</organism>
<dbReference type="CDD" id="cd00761">
    <property type="entry name" value="Glyco_tranf_GTA_type"/>
    <property type="match status" value="1"/>
</dbReference>
<dbReference type="InterPro" id="IPR001173">
    <property type="entry name" value="Glyco_trans_2-like"/>
</dbReference>
<sequence>MLSIVVPVYNVDKVLRHCLNSLRFQSYRNIEIILVNGESTDMSAAICERFARIDSRFKVLNKKARGLCEALNIGLLSAKGEYISFVDPVDRIDGQMFEKLLLTIIRNNADMVIANHGEELIEKDIDLFNTAQAVVWTKETALRKITEQFQLKSFLCNKLYSIELFRSNPVLDFDLNFDLFGDYLMAVQCILKSEKIMYDPNLHYHYLAYKHASFFNDLTKEKLSGPKALLKIIDLTEEMSHFNVSVIKDLYVNYSIQQLMHLLNEQEKNTRHLKEAKQNLYHFTLNELTNYKTIFSCMMARKMTFIYFYFWKLKHAKLN</sequence>
<feature type="domain" description="Glycosyltransferase 2-like" evidence="3">
    <location>
        <begin position="3"/>
        <end position="118"/>
    </location>
</feature>
<reference evidence="4 5" key="1">
    <citation type="journal article" date="2020" name="Microorganisms">
        <title>New Insight into Antimicrobial Compounds from Food and Marine-Sourced Carnobacterium Species through Phenotype and Genome Analyses.</title>
        <authorList>
            <person name="Begrem S."/>
            <person name="Ivaniuk F."/>
            <person name="Gigout-Chevalier F."/>
            <person name="Kolypczuk L."/>
            <person name="Bonnetot S."/>
            <person name="Leroi F."/>
            <person name="Grovel O."/>
            <person name="Delbarre-Ladrat C."/>
            <person name="Passerini D."/>
        </authorList>
    </citation>
    <scope>NUCLEOTIDE SEQUENCE [LARGE SCALE GENOMIC DNA]</scope>
    <source>
        <strain evidence="4 5">MIP2551</strain>
    </source>
</reference>
<gene>
    <name evidence="4" type="ORF">GLO26_09095</name>
</gene>
<accession>A0ABR7TET4</accession>
<evidence type="ECO:0000313" key="5">
    <source>
        <dbReference type="Proteomes" id="UP000638836"/>
    </source>
</evidence>
<keyword evidence="2" id="KW-0808">Transferase</keyword>
<dbReference type="PANTHER" id="PTHR22916:SF51">
    <property type="entry name" value="GLYCOSYLTRANSFERASE EPSH-RELATED"/>
    <property type="match status" value="1"/>
</dbReference>
<name>A0ABR7TET4_9LACT</name>
<dbReference type="InterPro" id="IPR029044">
    <property type="entry name" value="Nucleotide-diphossugar_trans"/>
</dbReference>
<protein>
    <submittedName>
        <fullName evidence="4">Glycosyltransferase</fullName>
    </submittedName>
</protein>
<proteinExistence type="predicted"/>
<comment type="caution">
    <text evidence="4">The sequence shown here is derived from an EMBL/GenBank/DDBJ whole genome shotgun (WGS) entry which is preliminary data.</text>
</comment>
<dbReference type="RefSeq" id="WP_187949066.1">
    <property type="nucleotide sequence ID" value="NZ_WNJQ01000008.1"/>
</dbReference>
<evidence type="ECO:0000313" key="4">
    <source>
        <dbReference type="EMBL" id="MBC9825970.1"/>
    </source>
</evidence>
<evidence type="ECO:0000259" key="3">
    <source>
        <dbReference type="Pfam" id="PF00535"/>
    </source>
</evidence>
<evidence type="ECO:0000256" key="2">
    <source>
        <dbReference type="ARBA" id="ARBA00022679"/>
    </source>
</evidence>
<dbReference type="PANTHER" id="PTHR22916">
    <property type="entry name" value="GLYCOSYLTRANSFERASE"/>
    <property type="match status" value="1"/>
</dbReference>
<dbReference type="Proteomes" id="UP000638836">
    <property type="component" value="Unassembled WGS sequence"/>
</dbReference>
<dbReference type="EMBL" id="WNJQ01000008">
    <property type="protein sequence ID" value="MBC9825970.1"/>
    <property type="molecule type" value="Genomic_DNA"/>
</dbReference>
<dbReference type="Gene3D" id="3.90.550.10">
    <property type="entry name" value="Spore Coat Polysaccharide Biosynthesis Protein SpsA, Chain A"/>
    <property type="match status" value="1"/>
</dbReference>
<dbReference type="Pfam" id="PF00535">
    <property type="entry name" value="Glycos_transf_2"/>
    <property type="match status" value="1"/>
</dbReference>